<sequence>MVFSAELILLLVTPQYNSDTIVTHKVLDELIEFSFYPELQLTIIPILFIALVLLLITQSKTLRNNFLLASNLSICFPVKVHTTDSRSSSESSSSEGSSGIHWNSKMDGLSITTKTSKY</sequence>
<feature type="transmembrane region" description="Helical" evidence="2">
    <location>
        <begin position="39"/>
        <end position="57"/>
    </location>
</feature>
<dbReference type="HOGENOM" id="CLU_2075230_0_0_1"/>
<keyword evidence="4" id="KW-1185">Reference proteome</keyword>
<dbReference type="eggNOG" id="ENOG502TH0W">
    <property type="taxonomic scope" value="Eukaryota"/>
</dbReference>
<dbReference type="Proteomes" id="UP000008068">
    <property type="component" value="Unassembled WGS sequence"/>
</dbReference>
<feature type="compositionally biased region" description="Low complexity" evidence="1">
    <location>
        <begin position="85"/>
        <end position="99"/>
    </location>
</feature>
<organism evidence="4">
    <name type="scientific">Caenorhabditis brenneri</name>
    <name type="common">Nematode worm</name>
    <dbReference type="NCBI Taxonomy" id="135651"/>
    <lineage>
        <taxon>Eukaryota</taxon>
        <taxon>Metazoa</taxon>
        <taxon>Ecdysozoa</taxon>
        <taxon>Nematoda</taxon>
        <taxon>Chromadorea</taxon>
        <taxon>Rhabditida</taxon>
        <taxon>Rhabditina</taxon>
        <taxon>Rhabditomorpha</taxon>
        <taxon>Rhabditoidea</taxon>
        <taxon>Rhabditidae</taxon>
        <taxon>Peloderinae</taxon>
        <taxon>Caenorhabditis</taxon>
    </lineage>
</organism>
<dbReference type="EMBL" id="GL379794">
    <property type="protein sequence ID" value="EGT58152.1"/>
    <property type="molecule type" value="Genomic_DNA"/>
</dbReference>
<evidence type="ECO:0000256" key="1">
    <source>
        <dbReference type="SAM" id="MobiDB-lite"/>
    </source>
</evidence>
<evidence type="ECO:0000256" key="2">
    <source>
        <dbReference type="SAM" id="Phobius"/>
    </source>
</evidence>
<protein>
    <submittedName>
        <fullName evidence="3">Uncharacterized protein</fullName>
    </submittedName>
</protein>
<dbReference type="OrthoDB" id="5851392at2759"/>
<evidence type="ECO:0000313" key="3">
    <source>
        <dbReference type="EMBL" id="EGT58152.1"/>
    </source>
</evidence>
<keyword evidence="2" id="KW-0812">Transmembrane</keyword>
<reference evidence="4" key="1">
    <citation type="submission" date="2011-07" db="EMBL/GenBank/DDBJ databases">
        <authorList>
            <consortium name="Caenorhabditis brenneri Sequencing and Analysis Consortium"/>
            <person name="Wilson R.K."/>
        </authorList>
    </citation>
    <scope>NUCLEOTIDE SEQUENCE [LARGE SCALE GENOMIC DNA]</scope>
    <source>
        <strain evidence="4">PB2801</strain>
    </source>
</reference>
<keyword evidence="2" id="KW-1133">Transmembrane helix</keyword>
<keyword evidence="2" id="KW-0472">Membrane</keyword>
<dbReference type="InParanoid" id="G0MHI1"/>
<evidence type="ECO:0000313" key="4">
    <source>
        <dbReference type="Proteomes" id="UP000008068"/>
    </source>
</evidence>
<accession>G0MHI1</accession>
<name>G0MHI1_CAEBE</name>
<proteinExistence type="predicted"/>
<dbReference type="AlphaFoldDB" id="G0MHI1"/>
<feature type="region of interest" description="Disordered" evidence="1">
    <location>
        <begin position="82"/>
        <end position="118"/>
    </location>
</feature>
<gene>
    <name evidence="3" type="ORF">CAEBREN_09298</name>
</gene>